<dbReference type="PANTHER" id="PTHR42695">
    <property type="entry name" value="GLUTAMINE AMIDOTRANSFERASE YLR126C-RELATED"/>
    <property type="match status" value="1"/>
</dbReference>
<feature type="domain" description="Glutamine amidotransferase" evidence="1">
    <location>
        <begin position="36"/>
        <end position="198"/>
    </location>
</feature>
<dbReference type="Gene3D" id="3.40.50.880">
    <property type="match status" value="1"/>
</dbReference>
<dbReference type="InterPro" id="IPR029062">
    <property type="entry name" value="Class_I_gatase-like"/>
</dbReference>
<dbReference type="GO" id="GO:0016740">
    <property type="term" value="F:transferase activity"/>
    <property type="evidence" value="ECO:0007669"/>
    <property type="project" value="UniProtKB-KW"/>
</dbReference>
<dbReference type="PANTHER" id="PTHR42695:SF5">
    <property type="entry name" value="GLUTAMINE AMIDOTRANSFERASE YLR126C-RELATED"/>
    <property type="match status" value="1"/>
</dbReference>
<reference evidence="3" key="1">
    <citation type="submission" date="2016-10" db="EMBL/GenBank/DDBJ databases">
        <authorList>
            <person name="Varghese N."/>
            <person name="Submissions S."/>
        </authorList>
    </citation>
    <scope>NUCLEOTIDE SEQUENCE [LARGE SCALE GENOMIC DNA]</scope>
    <source>
        <strain evidence="3">DSM 45460</strain>
    </source>
</reference>
<dbReference type="EMBL" id="FNFM01000007">
    <property type="protein sequence ID" value="SDK41526.1"/>
    <property type="molecule type" value="Genomic_DNA"/>
</dbReference>
<protein>
    <submittedName>
        <fullName evidence="2">GMP synthase-Glutamine amidotransferase</fullName>
    </submittedName>
</protein>
<dbReference type="InterPro" id="IPR044992">
    <property type="entry name" value="ChyE-like"/>
</dbReference>
<keyword evidence="2" id="KW-0808">Transferase</keyword>
<accession>A0A1G9BPZ4</accession>
<evidence type="ECO:0000313" key="3">
    <source>
        <dbReference type="Proteomes" id="UP000199213"/>
    </source>
</evidence>
<dbReference type="GO" id="GO:0005829">
    <property type="term" value="C:cytosol"/>
    <property type="evidence" value="ECO:0007669"/>
    <property type="project" value="TreeGrafter"/>
</dbReference>
<dbReference type="SUPFAM" id="SSF52317">
    <property type="entry name" value="Class I glutamine amidotransferase-like"/>
    <property type="match status" value="1"/>
</dbReference>
<dbReference type="PROSITE" id="PS51273">
    <property type="entry name" value="GATASE_TYPE_1"/>
    <property type="match status" value="1"/>
</dbReference>
<dbReference type="CDD" id="cd01741">
    <property type="entry name" value="GATase1_1"/>
    <property type="match status" value="1"/>
</dbReference>
<gene>
    <name evidence="2" type="ORF">SAMN04487820_107282</name>
</gene>
<keyword evidence="3" id="KW-1185">Reference proteome</keyword>
<name>A0A1G9BPZ4_ACTMZ</name>
<evidence type="ECO:0000313" key="2">
    <source>
        <dbReference type="EMBL" id="SDK41526.1"/>
    </source>
</evidence>
<dbReference type="Proteomes" id="UP000199213">
    <property type="component" value="Unassembled WGS sequence"/>
</dbReference>
<dbReference type="AlphaFoldDB" id="A0A1G9BPZ4"/>
<evidence type="ECO:0000259" key="1">
    <source>
        <dbReference type="Pfam" id="PF00117"/>
    </source>
</evidence>
<sequence length="262" mass="28124">MTRLAPLRILAGMSGVRILVVQPSENFPLGMLGDWFAELGAELDVLDPRRQELPETPGDYAGLVVLGGETNAGADLEHTWLSSMRKLLSTATSAGTPVLALGLGAQLLAMATGGRIATRRDGPEAGTLLVAKRDTAAEDVLVGPLPLTPDVFQFHREEISTLPPTAQLLAASPKGENQAFRVGTRAYGFQFHIETTPEVVRGLADADPELAGAARSGQFDVEHLREFHADLAETWQPVARRFFELAATPPEERTTTRSLPLA</sequence>
<dbReference type="Pfam" id="PF00117">
    <property type="entry name" value="GATase"/>
    <property type="match status" value="1"/>
</dbReference>
<organism evidence="2 3">
    <name type="scientific">Actinopolyspora mzabensis</name>
    <dbReference type="NCBI Taxonomy" id="995066"/>
    <lineage>
        <taxon>Bacteria</taxon>
        <taxon>Bacillati</taxon>
        <taxon>Actinomycetota</taxon>
        <taxon>Actinomycetes</taxon>
        <taxon>Actinopolysporales</taxon>
        <taxon>Actinopolysporaceae</taxon>
        <taxon>Actinopolyspora</taxon>
    </lineage>
</organism>
<proteinExistence type="predicted"/>
<keyword evidence="2" id="KW-0315">Glutamine amidotransferase</keyword>
<dbReference type="InterPro" id="IPR017926">
    <property type="entry name" value="GATASE"/>
</dbReference>